<keyword evidence="4" id="KW-1185">Reference proteome</keyword>
<evidence type="ECO:0000256" key="1">
    <source>
        <dbReference type="ARBA" id="ARBA00006484"/>
    </source>
</evidence>
<accession>A0A4R2RIT1</accession>
<dbReference type="SUPFAM" id="SSF51735">
    <property type="entry name" value="NAD(P)-binding Rossmann-fold domains"/>
    <property type="match status" value="1"/>
</dbReference>
<sequence>MFTGKVALVTGAGRGIGRAVALAYTEAGASVVIIDKEAAMLAETVGLIASREQQVISAVIDVRRPREIEDLFVQISKELGRLDILINNAGVGFMKSPYDITVEEWDDVLAGNLRGTFLCAREAAKIMRTHGGGSIVNLASTRATMSEPHWEAYAASKGGILGLTHALALSLGPDHIRVNAISPGWIETGDYAKLRDDDHRQHPAGRVGRPDDIARACLYLTDPSNDFITGANLVIDGGMTRKMIYEE</sequence>
<dbReference type="Proteomes" id="UP000294813">
    <property type="component" value="Unassembled WGS sequence"/>
</dbReference>
<dbReference type="AlphaFoldDB" id="A0A4R2RIT1"/>
<dbReference type="NCBIfam" id="NF005559">
    <property type="entry name" value="PRK07231.1"/>
    <property type="match status" value="1"/>
</dbReference>
<protein>
    <recommendedName>
        <fullName evidence="5">NAD(P)-dependent dehydrogenase (Short-subunit alcohol dehydrogenase family)</fullName>
    </recommendedName>
</protein>
<dbReference type="InterPro" id="IPR020904">
    <property type="entry name" value="Sc_DH/Rdtase_CS"/>
</dbReference>
<dbReference type="PROSITE" id="PS00061">
    <property type="entry name" value="ADH_SHORT"/>
    <property type="match status" value="1"/>
</dbReference>
<organism evidence="3 4">
    <name type="scientific">Heliophilum fasciatum</name>
    <dbReference type="NCBI Taxonomy" id="35700"/>
    <lineage>
        <taxon>Bacteria</taxon>
        <taxon>Bacillati</taxon>
        <taxon>Bacillota</taxon>
        <taxon>Clostridia</taxon>
        <taxon>Eubacteriales</taxon>
        <taxon>Heliobacteriaceae</taxon>
        <taxon>Heliophilum</taxon>
    </lineage>
</organism>
<proteinExistence type="inferred from homology"/>
<gene>
    <name evidence="3" type="ORF">EDD73_11656</name>
</gene>
<evidence type="ECO:0008006" key="5">
    <source>
        <dbReference type="Google" id="ProtNLM"/>
    </source>
</evidence>
<dbReference type="CDD" id="cd05233">
    <property type="entry name" value="SDR_c"/>
    <property type="match status" value="1"/>
</dbReference>
<dbReference type="PRINTS" id="PR00081">
    <property type="entry name" value="GDHRDH"/>
</dbReference>
<name>A0A4R2RIT1_9FIRM</name>
<dbReference type="Pfam" id="PF13561">
    <property type="entry name" value="adh_short_C2"/>
    <property type="match status" value="1"/>
</dbReference>
<reference evidence="3 4" key="1">
    <citation type="submission" date="2019-03" db="EMBL/GenBank/DDBJ databases">
        <title>Genomic Encyclopedia of Type Strains, Phase IV (KMG-IV): sequencing the most valuable type-strain genomes for metagenomic binning, comparative biology and taxonomic classification.</title>
        <authorList>
            <person name="Goeker M."/>
        </authorList>
    </citation>
    <scope>NUCLEOTIDE SEQUENCE [LARGE SCALE GENOMIC DNA]</scope>
    <source>
        <strain evidence="3 4">DSM 11170</strain>
    </source>
</reference>
<dbReference type="Gene3D" id="3.40.50.720">
    <property type="entry name" value="NAD(P)-binding Rossmann-like Domain"/>
    <property type="match status" value="1"/>
</dbReference>
<dbReference type="GO" id="GO:0008206">
    <property type="term" value="P:bile acid metabolic process"/>
    <property type="evidence" value="ECO:0007669"/>
    <property type="project" value="UniProtKB-ARBA"/>
</dbReference>
<dbReference type="EMBL" id="SLXT01000016">
    <property type="protein sequence ID" value="TCP63712.1"/>
    <property type="molecule type" value="Genomic_DNA"/>
</dbReference>
<comment type="similarity">
    <text evidence="1">Belongs to the short-chain dehydrogenases/reductases (SDR) family.</text>
</comment>
<keyword evidence="2" id="KW-0560">Oxidoreductase</keyword>
<dbReference type="InterPro" id="IPR036291">
    <property type="entry name" value="NAD(P)-bd_dom_sf"/>
</dbReference>
<dbReference type="FunFam" id="3.40.50.720:FF:000084">
    <property type="entry name" value="Short-chain dehydrogenase reductase"/>
    <property type="match status" value="1"/>
</dbReference>
<dbReference type="PRINTS" id="PR00080">
    <property type="entry name" value="SDRFAMILY"/>
</dbReference>
<dbReference type="InterPro" id="IPR002347">
    <property type="entry name" value="SDR_fam"/>
</dbReference>
<evidence type="ECO:0000313" key="3">
    <source>
        <dbReference type="EMBL" id="TCP63712.1"/>
    </source>
</evidence>
<dbReference type="RefSeq" id="WP_320055182.1">
    <property type="nucleotide sequence ID" value="NZ_JAOQNU010000015.1"/>
</dbReference>
<evidence type="ECO:0000256" key="2">
    <source>
        <dbReference type="ARBA" id="ARBA00023002"/>
    </source>
</evidence>
<dbReference type="PANTHER" id="PTHR42760">
    <property type="entry name" value="SHORT-CHAIN DEHYDROGENASES/REDUCTASES FAMILY MEMBER"/>
    <property type="match status" value="1"/>
</dbReference>
<comment type="caution">
    <text evidence="3">The sequence shown here is derived from an EMBL/GenBank/DDBJ whole genome shotgun (WGS) entry which is preliminary data.</text>
</comment>
<evidence type="ECO:0000313" key="4">
    <source>
        <dbReference type="Proteomes" id="UP000294813"/>
    </source>
</evidence>
<dbReference type="GO" id="GO:0016616">
    <property type="term" value="F:oxidoreductase activity, acting on the CH-OH group of donors, NAD or NADP as acceptor"/>
    <property type="evidence" value="ECO:0007669"/>
    <property type="project" value="TreeGrafter"/>
</dbReference>